<dbReference type="Proteomes" id="UP000589626">
    <property type="component" value="Unassembled WGS sequence"/>
</dbReference>
<dbReference type="EMBL" id="JACHWR010000001">
    <property type="protein sequence ID" value="MBB3041027.1"/>
    <property type="molecule type" value="Genomic_DNA"/>
</dbReference>
<name>A0A7W4YZK0_9ACTN</name>
<dbReference type="AlphaFoldDB" id="A0A7W4YZK0"/>
<organism evidence="2 3">
    <name type="scientific">Nocardioides soli</name>
    <dbReference type="NCBI Taxonomy" id="1036020"/>
    <lineage>
        <taxon>Bacteria</taxon>
        <taxon>Bacillati</taxon>
        <taxon>Actinomycetota</taxon>
        <taxon>Actinomycetes</taxon>
        <taxon>Propionibacteriales</taxon>
        <taxon>Nocardioidaceae</taxon>
        <taxon>Nocardioides</taxon>
    </lineage>
</organism>
<evidence type="ECO:0000313" key="2">
    <source>
        <dbReference type="EMBL" id="MBB3041027.1"/>
    </source>
</evidence>
<evidence type="ECO:0000256" key="1">
    <source>
        <dbReference type="SAM" id="MobiDB-lite"/>
    </source>
</evidence>
<comment type="caution">
    <text evidence="2">The sequence shown here is derived from an EMBL/GenBank/DDBJ whole genome shotgun (WGS) entry which is preliminary data.</text>
</comment>
<gene>
    <name evidence="2" type="ORF">FHU40_000828</name>
</gene>
<keyword evidence="3" id="KW-1185">Reference proteome</keyword>
<evidence type="ECO:0000313" key="3">
    <source>
        <dbReference type="Proteomes" id="UP000589626"/>
    </source>
</evidence>
<proteinExistence type="predicted"/>
<protein>
    <submittedName>
        <fullName evidence="2">Uncharacterized protein</fullName>
    </submittedName>
</protein>
<feature type="compositionally biased region" description="Low complexity" evidence="1">
    <location>
        <begin position="170"/>
        <end position="184"/>
    </location>
</feature>
<sequence>MTVLRQVLLQPVLPARPEFLVLDLVGEDKLSGGVATWSTLNRPRRRDAIQFDGVTGFTYVLPLLINGLDAAPGVDLVVEPRVQVLQSWASSVQTTRQPVVLRATGPLQTPETVRWVITGLDWGAKVRDNRGRRIQQYVTVTLTQYVTAVVRKSAAKRSRDRKGKDKANGKKPQGKPQGKSSGKG</sequence>
<reference evidence="2 3" key="1">
    <citation type="submission" date="2020-08" db="EMBL/GenBank/DDBJ databases">
        <title>Sequencing the genomes of 1000 actinobacteria strains.</title>
        <authorList>
            <person name="Klenk H.-P."/>
        </authorList>
    </citation>
    <scope>NUCLEOTIDE SEQUENCE [LARGE SCALE GENOMIC DNA]</scope>
    <source>
        <strain evidence="2 3">DSM 105498</strain>
    </source>
</reference>
<feature type="region of interest" description="Disordered" evidence="1">
    <location>
        <begin position="151"/>
        <end position="184"/>
    </location>
</feature>
<accession>A0A7W4YZK0</accession>
<dbReference type="RefSeq" id="WP_183590981.1">
    <property type="nucleotide sequence ID" value="NZ_JACHWR010000001.1"/>
</dbReference>